<keyword evidence="5 9" id="KW-0479">Metal-binding</keyword>
<comment type="cofactor">
    <cofactor evidence="9">
        <name>heme c</name>
        <dbReference type="ChEBI" id="CHEBI:61717"/>
    </cofactor>
    <text evidence="9">Binds 1 heme c group covalently per subunit.</text>
</comment>
<dbReference type="Gene3D" id="1.10.760.10">
    <property type="entry name" value="Cytochrome c-like domain"/>
    <property type="match status" value="1"/>
</dbReference>
<dbReference type="PANTHER" id="PTHR10266:SF3">
    <property type="entry name" value="CYTOCHROME C1, HEME PROTEIN, MITOCHONDRIAL"/>
    <property type="match status" value="1"/>
</dbReference>
<accession>A0AA52H8M3</accession>
<evidence type="ECO:0000256" key="6">
    <source>
        <dbReference type="ARBA" id="ARBA00022989"/>
    </source>
</evidence>
<comment type="subcellular location">
    <subcellularLocation>
        <location evidence="1">Membrane</location>
    </subcellularLocation>
</comment>
<sequence length="262" mass="28617">MKNLKKLSIAAFAVAAAVTGAVYAAGDAKKPRQVDWSFNGPLGKYERASAQRGFQVFREVCAACHALKYFKFRNLEDIGYPEAQIKAIAAEYTMSIPGEVDSSGDQIERSGLPKDGIPWTFDNEEQATAANGALPPDLSLITKARHDGANYLYSLLTGYDGQTPDGKYKNPYFPGGVITMAPPIMDDLVEYADGTPATADQIAKDVTMFLAYVGEPGLEDHKKRGVLVILFLLVMTILSYFSMKKIWAPVKRGEDVMPSSEE</sequence>
<evidence type="ECO:0000256" key="3">
    <source>
        <dbReference type="ARBA" id="ARBA00022617"/>
    </source>
</evidence>
<protein>
    <recommendedName>
        <fullName evidence="2">Cytochrome c1</fullName>
    </recommendedName>
</protein>
<dbReference type="Pfam" id="PF02167">
    <property type="entry name" value="Cytochrom_C1"/>
    <property type="match status" value="1"/>
</dbReference>
<keyword evidence="11" id="KW-0732">Signal</keyword>
<evidence type="ECO:0000313" key="13">
    <source>
        <dbReference type="EMBL" id="WND01612.1"/>
    </source>
</evidence>
<evidence type="ECO:0000256" key="5">
    <source>
        <dbReference type="ARBA" id="ARBA00022723"/>
    </source>
</evidence>
<gene>
    <name evidence="13" type="ORF">QGN29_08570</name>
</gene>
<evidence type="ECO:0000259" key="12">
    <source>
        <dbReference type="PROSITE" id="PS51007"/>
    </source>
</evidence>
<dbReference type="GO" id="GO:0020037">
    <property type="term" value="F:heme binding"/>
    <property type="evidence" value="ECO:0007669"/>
    <property type="project" value="InterPro"/>
</dbReference>
<dbReference type="PROSITE" id="PS51007">
    <property type="entry name" value="CYTC"/>
    <property type="match status" value="1"/>
</dbReference>
<dbReference type="InterPro" id="IPR036909">
    <property type="entry name" value="Cyt_c-like_dom_sf"/>
</dbReference>
<dbReference type="PRINTS" id="PR00603">
    <property type="entry name" value="CYTOCHROMEC1"/>
</dbReference>
<dbReference type="KEGG" id="tmk:QGN29_08570"/>
<evidence type="ECO:0000256" key="4">
    <source>
        <dbReference type="ARBA" id="ARBA00022692"/>
    </source>
</evidence>
<evidence type="ECO:0000256" key="8">
    <source>
        <dbReference type="ARBA" id="ARBA00023136"/>
    </source>
</evidence>
<dbReference type="SUPFAM" id="SSF46626">
    <property type="entry name" value="Cytochrome c"/>
    <property type="match status" value="1"/>
</dbReference>
<keyword evidence="4 10" id="KW-0812">Transmembrane</keyword>
<dbReference type="Proteomes" id="UP001268683">
    <property type="component" value="Chromosome"/>
</dbReference>
<keyword evidence="8 10" id="KW-0472">Membrane</keyword>
<dbReference type="InterPro" id="IPR002326">
    <property type="entry name" value="Cyt_c1"/>
</dbReference>
<evidence type="ECO:0000256" key="10">
    <source>
        <dbReference type="SAM" id="Phobius"/>
    </source>
</evidence>
<dbReference type="InterPro" id="IPR009056">
    <property type="entry name" value="Cyt_c-like_dom"/>
</dbReference>
<feature type="binding site" description="covalent" evidence="9">
    <location>
        <position position="61"/>
    </location>
    <ligand>
        <name>heme c</name>
        <dbReference type="ChEBI" id="CHEBI:61717"/>
    </ligand>
</feature>
<feature type="transmembrane region" description="Helical" evidence="10">
    <location>
        <begin position="225"/>
        <end position="243"/>
    </location>
</feature>
<keyword evidence="7 9" id="KW-0408">Iron</keyword>
<dbReference type="GO" id="GO:0046872">
    <property type="term" value="F:metal ion binding"/>
    <property type="evidence" value="ECO:0007669"/>
    <property type="project" value="UniProtKB-KW"/>
</dbReference>
<feature type="binding site" description="covalent" evidence="9">
    <location>
        <position position="180"/>
    </location>
    <ligand>
        <name>heme c</name>
        <dbReference type="ChEBI" id="CHEBI:61717"/>
    </ligand>
</feature>
<dbReference type="GO" id="GO:0016020">
    <property type="term" value="C:membrane"/>
    <property type="evidence" value="ECO:0007669"/>
    <property type="project" value="UniProtKB-SubCell"/>
</dbReference>
<evidence type="ECO:0000256" key="9">
    <source>
        <dbReference type="PIRSR" id="PIRSR602326-1"/>
    </source>
</evidence>
<evidence type="ECO:0000256" key="2">
    <source>
        <dbReference type="ARBA" id="ARBA00016165"/>
    </source>
</evidence>
<dbReference type="AlphaFoldDB" id="A0AA52H8M3"/>
<keyword evidence="14" id="KW-1185">Reference proteome</keyword>
<feature type="signal peptide" evidence="11">
    <location>
        <begin position="1"/>
        <end position="24"/>
    </location>
</feature>
<feature type="domain" description="Cytochrome c" evidence="12">
    <location>
        <begin position="48"/>
        <end position="196"/>
    </location>
</feature>
<keyword evidence="3 9" id="KW-0349">Heme</keyword>
<feature type="chain" id="PRO_5041460304" description="Cytochrome c1" evidence="11">
    <location>
        <begin position="25"/>
        <end position="262"/>
    </location>
</feature>
<dbReference type="EMBL" id="CP123872">
    <property type="protein sequence ID" value="WND01612.1"/>
    <property type="molecule type" value="Genomic_DNA"/>
</dbReference>
<dbReference type="RefSeq" id="WP_310797440.1">
    <property type="nucleotide sequence ID" value="NZ_CP123872.1"/>
</dbReference>
<proteinExistence type="predicted"/>
<keyword evidence="6 10" id="KW-1133">Transmembrane helix</keyword>
<evidence type="ECO:0000256" key="11">
    <source>
        <dbReference type="SAM" id="SignalP"/>
    </source>
</evidence>
<name>A0AA52H8M3_9PROT</name>
<feature type="binding site" description="covalent" evidence="9">
    <location>
        <position position="65"/>
    </location>
    <ligand>
        <name>heme c</name>
        <dbReference type="ChEBI" id="CHEBI:61717"/>
    </ligand>
</feature>
<dbReference type="Gene3D" id="1.20.5.100">
    <property type="entry name" value="Cytochrome c1, transmembrane anchor, C-terminal"/>
    <property type="match status" value="1"/>
</dbReference>
<evidence type="ECO:0000256" key="7">
    <source>
        <dbReference type="ARBA" id="ARBA00023004"/>
    </source>
</evidence>
<reference evidence="13" key="1">
    <citation type="submission" date="2023-04" db="EMBL/GenBank/DDBJ databases">
        <title>Complete genome sequence of Temperatibacter marinus.</title>
        <authorList>
            <person name="Rong J.-C."/>
            <person name="Yi M.-L."/>
            <person name="Zhao Q."/>
        </authorList>
    </citation>
    <scope>NUCLEOTIDE SEQUENCE</scope>
    <source>
        <strain evidence="13">NBRC 110045</strain>
    </source>
</reference>
<dbReference type="PANTHER" id="PTHR10266">
    <property type="entry name" value="CYTOCHROME C1"/>
    <property type="match status" value="1"/>
</dbReference>
<evidence type="ECO:0000313" key="14">
    <source>
        <dbReference type="Proteomes" id="UP001268683"/>
    </source>
</evidence>
<dbReference type="GO" id="GO:0009055">
    <property type="term" value="F:electron transfer activity"/>
    <property type="evidence" value="ECO:0007669"/>
    <property type="project" value="InterPro"/>
</dbReference>
<feature type="binding site" description="covalent" evidence="9">
    <location>
        <position position="64"/>
    </location>
    <ligand>
        <name>heme c</name>
        <dbReference type="ChEBI" id="CHEBI:61717"/>
    </ligand>
</feature>
<evidence type="ECO:0000256" key="1">
    <source>
        <dbReference type="ARBA" id="ARBA00004370"/>
    </source>
</evidence>
<organism evidence="13 14">
    <name type="scientific">Temperatibacter marinus</name>
    <dbReference type="NCBI Taxonomy" id="1456591"/>
    <lineage>
        <taxon>Bacteria</taxon>
        <taxon>Pseudomonadati</taxon>
        <taxon>Pseudomonadota</taxon>
        <taxon>Alphaproteobacteria</taxon>
        <taxon>Kordiimonadales</taxon>
        <taxon>Temperatibacteraceae</taxon>
        <taxon>Temperatibacter</taxon>
    </lineage>
</organism>